<dbReference type="InterPro" id="IPR012340">
    <property type="entry name" value="NA-bd_OB-fold"/>
</dbReference>
<evidence type="ECO:0000256" key="3">
    <source>
        <dbReference type="ARBA" id="ARBA00022763"/>
    </source>
</evidence>
<keyword evidence="5 7" id="KW-0234">DNA repair</keyword>
<evidence type="ECO:0000313" key="9">
    <source>
        <dbReference type="EMBL" id="QRJ62797.1"/>
    </source>
</evidence>
<gene>
    <name evidence="7 9" type="primary">recO</name>
    <name evidence="9" type="ORF">IWH25_13615</name>
</gene>
<comment type="function">
    <text evidence="7">Involved in DNA repair and RecF pathway recombination.</text>
</comment>
<dbReference type="PANTHER" id="PTHR33991">
    <property type="entry name" value="DNA REPAIR PROTEIN RECO"/>
    <property type="match status" value="1"/>
</dbReference>
<evidence type="ECO:0000256" key="5">
    <source>
        <dbReference type="ARBA" id="ARBA00023204"/>
    </source>
</evidence>
<dbReference type="SUPFAM" id="SSF50249">
    <property type="entry name" value="Nucleic acid-binding proteins"/>
    <property type="match status" value="1"/>
</dbReference>
<organism evidence="9 10">
    <name type="scientific">Azospira restricta</name>
    <dbReference type="NCBI Taxonomy" id="404405"/>
    <lineage>
        <taxon>Bacteria</taxon>
        <taxon>Pseudomonadati</taxon>
        <taxon>Pseudomonadota</taxon>
        <taxon>Betaproteobacteria</taxon>
        <taxon>Rhodocyclales</taxon>
        <taxon>Rhodocyclaceae</taxon>
        <taxon>Azospira</taxon>
    </lineage>
</organism>
<accession>A0A974SMU1</accession>
<evidence type="ECO:0000256" key="2">
    <source>
        <dbReference type="ARBA" id="ARBA00021310"/>
    </source>
</evidence>
<dbReference type="PANTHER" id="PTHR33991:SF1">
    <property type="entry name" value="DNA REPAIR PROTEIN RECO"/>
    <property type="match status" value="1"/>
</dbReference>
<dbReference type="HAMAP" id="MF_00201">
    <property type="entry name" value="RecO"/>
    <property type="match status" value="1"/>
</dbReference>
<dbReference type="InterPro" id="IPR003717">
    <property type="entry name" value="RecO"/>
</dbReference>
<dbReference type="Pfam" id="PF11967">
    <property type="entry name" value="RecO_N"/>
    <property type="match status" value="1"/>
</dbReference>
<evidence type="ECO:0000259" key="8">
    <source>
        <dbReference type="Pfam" id="PF11967"/>
    </source>
</evidence>
<dbReference type="NCBIfam" id="TIGR00613">
    <property type="entry name" value="reco"/>
    <property type="match status" value="1"/>
</dbReference>
<evidence type="ECO:0000256" key="1">
    <source>
        <dbReference type="ARBA" id="ARBA00007452"/>
    </source>
</evidence>
<reference evidence="9" key="1">
    <citation type="submission" date="2020-11" db="EMBL/GenBank/DDBJ databases">
        <title>Azospira restricta DSM 18626 genome sequence.</title>
        <authorList>
            <person name="Moe W.M."/>
        </authorList>
    </citation>
    <scope>NUCLEOTIDE SEQUENCE</scope>
    <source>
        <strain evidence="9">DSM 18626</strain>
    </source>
</reference>
<dbReference type="Proteomes" id="UP000663444">
    <property type="component" value="Chromosome"/>
</dbReference>
<dbReference type="EMBL" id="CP064781">
    <property type="protein sequence ID" value="QRJ62797.1"/>
    <property type="molecule type" value="Genomic_DNA"/>
</dbReference>
<dbReference type="Gene3D" id="1.20.1440.120">
    <property type="entry name" value="Recombination protein O, C-terminal domain"/>
    <property type="match status" value="1"/>
</dbReference>
<dbReference type="InterPro" id="IPR022572">
    <property type="entry name" value="DNA_rep/recomb_RecO_N"/>
</dbReference>
<protein>
    <recommendedName>
        <fullName evidence="2 7">DNA repair protein RecO</fullName>
    </recommendedName>
    <alternativeName>
        <fullName evidence="6 7">Recombination protein O</fullName>
    </alternativeName>
</protein>
<keyword evidence="3 7" id="KW-0227">DNA damage</keyword>
<keyword evidence="10" id="KW-1185">Reference proteome</keyword>
<evidence type="ECO:0000313" key="10">
    <source>
        <dbReference type="Proteomes" id="UP000663444"/>
    </source>
</evidence>
<dbReference type="Pfam" id="PF02565">
    <property type="entry name" value="RecO_C"/>
    <property type="match status" value="1"/>
</dbReference>
<evidence type="ECO:0000256" key="6">
    <source>
        <dbReference type="ARBA" id="ARBA00033409"/>
    </source>
</evidence>
<dbReference type="GO" id="GO:0006310">
    <property type="term" value="P:DNA recombination"/>
    <property type="evidence" value="ECO:0007669"/>
    <property type="project" value="UniProtKB-UniRule"/>
</dbReference>
<evidence type="ECO:0000256" key="7">
    <source>
        <dbReference type="HAMAP-Rule" id="MF_00201"/>
    </source>
</evidence>
<feature type="domain" description="DNA replication/recombination mediator RecO N-terminal" evidence="8">
    <location>
        <begin position="12"/>
        <end position="83"/>
    </location>
</feature>
<dbReference type="AlphaFoldDB" id="A0A974SMU1"/>
<dbReference type="RefSeq" id="WP_203386327.1">
    <property type="nucleotide sequence ID" value="NZ_CP064781.1"/>
</dbReference>
<name>A0A974SMU1_9RHOO</name>
<comment type="similarity">
    <text evidence="1 7">Belongs to the RecO family.</text>
</comment>
<dbReference type="GO" id="GO:0043590">
    <property type="term" value="C:bacterial nucleoid"/>
    <property type="evidence" value="ECO:0007669"/>
    <property type="project" value="TreeGrafter"/>
</dbReference>
<proteinExistence type="inferred from homology"/>
<dbReference type="Gene3D" id="2.40.50.140">
    <property type="entry name" value="Nucleic acid-binding proteins"/>
    <property type="match status" value="1"/>
</dbReference>
<dbReference type="InterPro" id="IPR042242">
    <property type="entry name" value="RecO_C"/>
</dbReference>
<sequence>MVASQRQRVDAQPAWVLHAYPFRETSLIVEVFSRDHGRVALLARGARRPRSALRGLLLAFQPLELGWAGKGEVQTLMKAEWVGGQPLLAGKALFCGYYLNELLLHLLPREDAHERLFAAYGETLRRFADGLREADLRRFEHALLAELGYGLTLTQDAEGRPIDPEAHYAYEIERGATKLAQAGNSALSVRGKTLLDLEHEDFSDPRSLQEAKQLMRALMAHYLGGQPLETRKIFMELQEL</sequence>
<evidence type="ECO:0000256" key="4">
    <source>
        <dbReference type="ARBA" id="ARBA00023172"/>
    </source>
</evidence>
<keyword evidence="4 7" id="KW-0233">DNA recombination</keyword>
<dbReference type="KEGG" id="ares:IWH25_13615"/>
<dbReference type="GO" id="GO:0006302">
    <property type="term" value="P:double-strand break repair"/>
    <property type="evidence" value="ECO:0007669"/>
    <property type="project" value="TreeGrafter"/>
</dbReference>